<evidence type="ECO:0000256" key="5">
    <source>
        <dbReference type="ARBA" id="ARBA00023180"/>
    </source>
</evidence>
<protein>
    <submittedName>
        <fullName evidence="9">(salmon louse) hypothetical protein</fullName>
    </submittedName>
</protein>
<dbReference type="AlphaFoldDB" id="A0A7R8HD12"/>
<keyword evidence="10" id="KW-1185">Reference proteome</keyword>
<dbReference type="OrthoDB" id="6417989at2759"/>
<dbReference type="InterPro" id="IPR050726">
    <property type="entry name" value="mGluR"/>
</dbReference>
<gene>
    <name evidence="9" type="ORF">LSAA_13646</name>
</gene>
<name>A0A7R8HD12_LEPSM</name>
<evidence type="ECO:0000256" key="6">
    <source>
        <dbReference type="SAM" id="MobiDB-lite"/>
    </source>
</evidence>
<feature type="compositionally biased region" description="Low complexity" evidence="6">
    <location>
        <begin position="414"/>
        <end position="430"/>
    </location>
</feature>
<sequence>MDSVLEIPSNCNAEWIVLPMEGIENISRQILRAPESPDIYIIEKAFMESPELMKALQLDVQVPFTSSIVEALVPLFEPKCKTDSYRKDEDYSLTLGIRSQKPKFYLYQLNEDHLKIIGEFRKERVFLYPNATDLFAPKAPRYGMPPQCLNLDPISATTALNWRFETWLTSILTIACMGIVSCLGIGVFIACKSCSIMIEGSHPNESVCQSRNFAVGSVYSLTFATLLGRSFMLATGDFEGLPGHIIQLGMILQELFLRSSPYTETNFLGRLRMTECLEKGFPFIRYLIYPAILLFLQIVLAPFIINSKRNYKEGFLFVLASVAIAISWILWITGYLLFPNSLGSHWYDITVCFGLVSLPTIILVLIYIPKLYFMSCPPYKAPPMEALGVNLRRVNNNMNTFTTTSPGGEEQEQSSNSSSSSSRQLHPSSSMNIRESTIISHSQTEPCMNEYSNERISGEDSVDHCNPTTSFIGRNNRGSKLNLNYTAAANAAAVKAAQKYGESSQNEYPTFKLDKNSVIDPRWQRYSFSNGESSSNESKIPAPPPIPPVRNTNSG</sequence>
<dbReference type="PANTHER" id="PTHR24060">
    <property type="entry name" value="METABOTROPIC GLUTAMATE RECEPTOR"/>
    <property type="match status" value="1"/>
</dbReference>
<feature type="domain" description="G-protein coupled receptors family 3 profile" evidence="8">
    <location>
        <begin position="185"/>
        <end position="370"/>
    </location>
</feature>
<evidence type="ECO:0000313" key="9">
    <source>
        <dbReference type="EMBL" id="CAF3017385.1"/>
    </source>
</evidence>
<organism evidence="9 10">
    <name type="scientific">Lepeophtheirus salmonis</name>
    <name type="common">Salmon louse</name>
    <name type="synonym">Caligus salmonis</name>
    <dbReference type="NCBI Taxonomy" id="72036"/>
    <lineage>
        <taxon>Eukaryota</taxon>
        <taxon>Metazoa</taxon>
        <taxon>Ecdysozoa</taxon>
        <taxon>Arthropoda</taxon>
        <taxon>Crustacea</taxon>
        <taxon>Multicrustacea</taxon>
        <taxon>Hexanauplia</taxon>
        <taxon>Copepoda</taxon>
        <taxon>Siphonostomatoida</taxon>
        <taxon>Caligidae</taxon>
        <taxon>Lepeophtheirus</taxon>
    </lineage>
</organism>
<dbReference type="Proteomes" id="UP000675881">
    <property type="component" value="Chromosome 8"/>
</dbReference>
<evidence type="ECO:0000256" key="1">
    <source>
        <dbReference type="ARBA" id="ARBA00004141"/>
    </source>
</evidence>
<dbReference type="EMBL" id="HG994587">
    <property type="protein sequence ID" value="CAF3017385.1"/>
    <property type="molecule type" value="Genomic_DNA"/>
</dbReference>
<dbReference type="GO" id="GO:0004930">
    <property type="term" value="F:G protein-coupled receptor activity"/>
    <property type="evidence" value="ECO:0007669"/>
    <property type="project" value="InterPro"/>
</dbReference>
<dbReference type="Pfam" id="PF00003">
    <property type="entry name" value="7tm_3"/>
    <property type="match status" value="1"/>
</dbReference>
<evidence type="ECO:0000256" key="4">
    <source>
        <dbReference type="ARBA" id="ARBA00023136"/>
    </source>
</evidence>
<dbReference type="InterPro" id="IPR017978">
    <property type="entry name" value="GPCR_3_C"/>
</dbReference>
<proteinExistence type="predicted"/>
<feature type="transmembrane region" description="Helical" evidence="7">
    <location>
        <begin position="344"/>
        <end position="368"/>
    </location>
</feature>
<evidence type="ECO:0000256" key="7">
    <source>
        <dbReference type="SAM" id="Phobius"/>
    </source>
</evidence>
<comment type="subcellular location">
    <subcellularLocation>
        <location evidence="1">Membrane</location>
        <topology evidence="1">Multi-pass membrane protein</topology>
    </subcellularLocation>
</comment>
<feature type="transmembrane region" description="Helical" evidence="7">
    <location>
        <begin position="212"/>
        <end position="232"/>
    </location>
</feature>
<feature type="transmembrane region" description="Helical" evidence="7">
    <location>
        <begin position="283"/>
        <end position="304"/>
    </location>
</feature>
<feature type="region of interest" description="Disordered" evidence="6">
    <location>
        <begin position="524"/>
        <end position="555"/>
    </location>
</feature>
<keyword evidence="3 7" id="KW-1133">Transmembrane helix</keyword>
<feature type="transmembrane region" description="Helical" evidence="7">
    <location>
        <begin position="167"/>
        <end position="191"/>
    </location>
</feature>
<dbReference type="GO" id="GO:0016020">
    <property type="term" value="C:membrane"/>
    <property type="evidence" value="ECO:0007669"/>
    <property type="project" value="UniProtKB-SubCell"/>
</dbReference>
<feature type="compositionally biased region" description="Polar residues" evidence="6">
    <location>
        <begin position="431"/>
        <end position="446"/>
    </location>
</feature>
<feature type="compositionally biased region" description="Low complexity" evidence="6">
    <location>
        <begin position="527"/>
        <end position="540"/>
    </location>
</feature>
<reference evidence="9" key="1">
    <citation type="submission" date="2021-02" db="EMBL/GenBank/DDBJ databases">
        <authorList>
            <person name="Bekaert M."/>
        </authorList>
    </citation>
    <scope>NUCLEOTIDE SEQUENCE</scope>
    <source>
        <strain evidence="9">IoA-00</strain>
    </source>
</reference>
<keyword evidence="5" id="KW-0325">Glycoprotein</keyword>
<keyword evidence="2 7" id="KW-0812">Transmembrane</keyword>
<feature type="transmembrane region" description="Helical" evidence="7">
    <location>
        <begin position="316"/>
        <end position="338"/>
    </location>
</feature>
<accession>A0A7R8HD12</accession>
<evidence type="ECO:0000256" key="3">
    <source>
        <dbReference type="ARBA" id="ARBA00022989"/>
    </source>
</evidence>
<evidence type="ECO:0000259" key="8">
    <source>
        <dbReference type="Pfam" id="PF00003"/>
    </source>
</evidence>
<feature type="region of interest" description="Disordered" evidence="6">
    <location>
        <begin position="398"/>
        <end position="446"/>
    </location>
</feature>
<evidence type="ECO:0000313" key="10">
    <source>
        <dbReference type="Proteomes" id="UP000675881"/>
    </source>
</evidence>
<keyword evidence="4 7" id="KW-0472">Membrane</keyword>
<evidence type="ECO:0000256" key="2">
    <source>
        <dbReference type="ARBA" id="ARBA00022692"/>
    </source>
</evidence>